<evidence type="ECO:0000313" key="1">
    <source>
        <dbReference type="EMBL" id="GAA1833344.1"/>
    </source>
</evidence>
<accession>A0ABP4YWR8</accession>
<sequence>MEVPRIAFNDPLAEAADRIRRERRIEAYRDAHGRDIEREQQRLAADYFAAADEHPSAYDVEAL</sequence>
<dbReference type="Proteomes" id="UP001501746">
    <property type="component" value="Unassembled WGS sequence"/>
</dbReference>
<organism evidence="1 2">
    <name type="scientific">Agromyces salentinus</name>
    <dbReference type="NCBI Taxonomy" id="269421"/>
    <lineage>
        <taxon>Bacteria</taxon>
        <taxon>Bacillati</taxon>
        <taxon>Actinomycetota</taxon>
        <taxon>Actinomycetes</taxon>
        <taxon>Micrococcales</taxon>
        <taxon>Microbacteriaceae</taxon>
        <taxon>Agromyces</taxon>
    </lineage>
</organism>
<dbReference type="EMBL" id="BAAANK010000004">
    <property type="protein sequence ID" value="GAA1833344.1"/>
    <property type="molecule type" value="Genomic_DNA"/>
</dbReference>
<name>A0ABP4YWR8_9MICO</name>
<evidence type="ECO:0000313" key="2">
    <source>
        <dbReference type="Proteomes" id="UP001501746"/>
    </source>
</evidence>
<keyword evidence="2" id="KW-1185">Reference proteome</keyword>
<proteinExistence type="predicted"/>
<protein>
    <submittedName>
        <fullName evidence="1">Uncharacterized protein</fullName>
    </submittedName>
</protein>
<dbReference type="RefSeq" id="WP_157428596.1">
    <property type="nucleotide sequence ID" value="NZ_BAAANK010000004.1"/>
</dbReference>
<reference evidence="2" key="1">
    <citation type="journal article" date="2019" name="Int. J. Syst. Evol. Microbiol.">
        <title>The Global Catalogue of Microorganisms (GCM) 10K type strain sequencing project: providing services to taxonomists for standard genome sequencing and annotation.</title>
        <authorList>
            <consortium name="The Broad Institute Genomics Platform"/>
            <consortium name="The Broad Institute Genome Sequencing Center for Infectious Disease"/>
            <person name="Wu L."/>
            <person name="Ma J."/>
        </authorList>
    </citation>
    <scope>NUCLEOTIDE SEQUENCE [LARGE SCALE GENOMIC DNA]</scope>
    <source>
        <strain evidence="2">JCM 14323</strain>
    </source>
</reference>
<comment type="caution">
    <text evidence="1">The sequence shown here is derived from an EMBL/GenBank/DDBJ whole genome shotgun (WGS) entry which is preliminary data.</text>
</comment>
<gene>
    <name evidence="1" type="ORF">GCM10009750_17090</name>
</gene>